<sequence>MARHSSSGPTSGRYVHFSGPYRDADEESDVVFDYNYYDDYSNYRHGRDTVPREFRRAEPSPPGHDAGDKILRDRRGNRKSSRAAVSSTTGTTTGATVGSHMAERKRDRNRTPRDIQKTRSIPTPSAIAATRGPVPKYTTPQGRPQLSNSWTPVFSNAYGRWYYVNKSTGRTQWEAPGFELSRDRGATLDKGHRQVPQSRSIHGKSHGKSHVNNRDRIGASSITGILLGAAGGIAAGTLAAKAMEKKRLSARSDQVGPRWRSRQRGKETRNDKDDFEEDNVPGHHHSHDDDSHNSARGHSPDHDDDDDYDDDDD</sequence>
<feature type="region of interest" description="Disordered" evidence="1">
    <location>
        <begin position="1"/>
        <end position="22"/>
    </location>
</feature>
<keyword evidence="2" id="KW-1133">Transmembrane helix</keyword>
<feature type="compositionally biased region" description="Polar residues" evidence="1">
    <location>
        <begin position="1"/>
        <end position="10"/>
    </location>
</feature>
<evidence type="ECO:0000313" key="4">
    <source>
        <dbReference type="EMBL" id="CAK7270801.1"/>
    </source>
</evidence>
<comment type="caution">
    <text evidence="4">The sequence shown here is derived from an EMBL/GenBank/DDBJ whole genome shotgun (WGS) entry which is preliminary data.</text>
</comment>
<feature type="compositionally biased region" description="Low complexity" evidence="1">
    <location>
        <begin position="83"/>
        <end position="99"/>
    </location>
</feature>
<feature type="transmembrane region" description="Helical" evidence="2">
    <location>
        <begin position="217"/>
        <end position="240"/>
    </location>
</feature>
<feature type="compositionally biased region" description="Acidic residues" evidence="1">
    <location>
        <begin position="302"/>
        <end position="313"/>
    </location>
</feature>
<evidence type="ECO:0000259" key="3">
    <source>
        <dbReference type="PROSITE" id="PS50020"/>
    </source>
</evidence>
<dbReference type="Proteomes" id="UP001642502">
    <property type="component" value="Unassembled WGS sequence"/>
</dbReference>
<evidence type="ECO:0000256" key="1">
    <source>
        <dbReference type="SAM" id="MobiDB-lite"/>
    </source>
</evidence>
<dbReference type="EMBL" id="CAWUON010000063">
    <property type="protein sequence ID" value="CAK7270801.1"/>
    <property type="molecule type" value="Genomic_DNA"/>
</dbReference>
<feature type="compositionally biased region" description="Basic and acidic residues" evidence="1">
    <location>
        <begin position="286"/>
        <end position="301"/>
    </location>
</feature>
<dbReference type="InterPro" id="IPR036020">
    <property type="entry name" value="WW_dom_sf"/>
</dbReference>
<reference evidence="4 5" key="1">
    <citation type="submission" date="2024-01" db="EMBL/GenBank/DDBJ databases">
        <authorList>
            <person name="Allen C."/>
            <person name="Tagirdzhanova G."/>
        </authorList>
    </citation>
    <scope>NUCLEOTIDE SEQUENCE [LARGE SCALE GENOMIC DNA]</scope>
    <source>
        <strain evidence="4 5">CBS 119000</strain>
    </source>
</reference>
<dbReference type="Pfam" id="PF00397">
    <property type="entry name" value="WW"/>
    <property type="match status" value="1"/>
</dbReference>
<keyword evidence="2" id="KW-0472">Membrane</keyword>
<dbReference type="SUPFAM" id="SSF51045">
    <property type="entry name" value="WW domain"/>
    <property type="match status" value="1"/>
</dbReference>
<proteinExistence type="predicted"/>
<evidence type="ECO:0000313" key="5">
    <source>
        <dbReference type="Proteomes" id="UP001642502"/>
    </source>
</evidence>
<feature type="region of interest" description="Disordered" evidence="1">
    <location>
        <begin position="247"/>
        <end position="313"/>
    </location>
</feature>
<organism evidence="4 5">
    <name type="scientific">Sporothrix epigloea</name>
    <dbReference type="NCBI Taxonomy" id="1892477"/>
    <lineage>
        <taxon>Eukaryota</taxon>
        <taxon>Fungi</taxon>
        <taxon>Dikarya</taxon>
        <taxon>Ascomycota</taxon>
        <taxon>Pezizomycotina</taxon>
        <taxon>Sordariomycetes</taxon>
        <taxon>Sordariomycetidae</taxon>
        <taxon>Ophiostomatales</taxon>
        <taxon>Ophiostomataceae</taxon>
        <taxon>Sporothrix</taxon>
    </lineage>
</organism>
<dbReference type="Gene3D" id="2.20.70.10">
    <property type="match status" value="1"/>
</dbReference>
<dbReference type="InterPro" id="IPR001202">
    <property type="entry name" value="WW_dom"/>
</dbReference>
<feature type="region of interest" description="Disordered" evidence="1">
    <location>
        <begin position="41"/>
        <end position="145"/>
    </location>
</feature>
<keyword evidence="5" id="KW-1185">Reference proteome</keyword>
<feature type="domain" description="WW" evidence="3">
    <location>
        <begin position="144"/>
        <end position="178"/>
    </location>
</feature>
<name>A0ABP0DR72_9PEZI</name>
<feature type="compositionally biased region" description="Basic residues" evidence="1">
    <location>
        <begin position="201"/>
        <end position="211"/>
    </location>
</feature>
<dbReference type="SMART" id="SM00456">
    <property type="entry name" value="WW"/>
    <property type="match status" value="1"/>
</dbReference>
<feature type="compositionally biased region" description="Basic and acidic residues" evidence="1">
    <location>
        <begin position="101"/>
        <end position="117"/>
    </location>
</feature>
<gene>
    <name evidence="4" type="ORF">SEPCBS119000_004275</name>
</gene>
<protein>
    <recommendedName>
        <fullName evidence="3">WW domain-containing protein</fullName>
    </recommendedName>
</protein>
<feature type="compositionally biased region" description="Basic and acidic residues" evidence="1">
    <location>
        <begin position="41"/>
        <end position="58"/>
    </location>
</feature>
<feature type="region of interest" description="Disordered" evidence="1">
    <location>
        <begin position="184"/>
        <end position="215"/>
    </location>
</feature>
<evidence type="ECO:0000256" key="2">
    <source>
        <dbReference type="SAM" id="Phobius"/>
    </source>
</evidence>
<feature type="compositionally biased region" description="Basic and acidic residues" evidence="1">
    <location>
        <begin position="65"/>
        <end position="74"/>
    </location>
</feature>
<dbReference type="PROSITE" id="PS50020">
    <property type="entry name" value="WW_DOMAIN_2"/>
    <property type="match status" value="1"/>
</dbReference>
<keyword evidence="2" id="KW-0812">Transmembrane</keyword>
<dbReference type="CDD" id="cd00201">
    <property type="entry name" value="WW"/>
    <property type="match status" value="1"/>
</dbReference>
<accession>A0ABP0DR72</accession>